<organism evidence="6 7">
    <name type="scientific">Thermanaerosceptrum fracticalcis</name>
    <dbReference type="NCBI Taxonomy" id="1712410"/>
    <lineage>
        <taxon>Bacteria</taxon>
        <taxon>Bacillati</taxon>
        <taxon>Bacillota</taxon>
        <taxon>Clostridia</taxon>
        <taxon>Eubacteriales</taxon>
        <taxon>Peptococcaceae</taxon>
        <taxon>Thermanaerosceptrum</taxon>
    </lineage>
</organism>
<dbReference type="EMBL" id="CP045798">
    <property type="protein sequence ID" value="QNB47315.1"/>
    <property type="molecule type" value="Genomic_DNA"/>
</dbReference>
<dbReference type="InterPro" id="IPR000847">
    <property type="entry name" value="LysR_HTH_N"/>
</dbReference>
<dbReference type="Gene3D" id="1.10.10.10">
    <property type="entry name" value="Winged helix-like DNA-binding domain superfamily/Winged helix DNA-binding domain"/>
    <property type="match status" value="1"/>
</dbReference>
<dbReference type="PANTHER" id="PTHR30126">
    <property type="entry name" value="HTH-TYPE TRANSCRIPTIONAL REGULATOR"/>
    <property type="match status" value="1"/>
</dbReference>
<dbReference type="PROSITE" id="PS50931">
    <property type="entry name" value="HTH_LYSR"/>
    <property type="match status" value="1"/>
</dbReference>
<proteinExistence type="inferred from homology"/>
<keyword evidence="2" id="KW-0805">Transcription regulation</keyword>
<dbReference type="RefSeq" id="WP_051965601.1">
    <property type="nucleotide sequence ID" value="NZ_CP045798.1"/>
</dbReference>
<dbReference type="Proteomes" id="UP000515847">
    <property type="component" value="Chromosome"/>
</dbReference>
<dbReference type="PANTHER" id="PTHR30126:SF40">
    <property type="entry name" value="HTH-TYPE TRANSCRIPTIONAL REGULATOR GLTR"/>
    <property type="match status" value="1"/>
</dbReference>
<dbReference type="GO" id="GO:0003700">
    <property type="term" value="F:DNA-binding transcription factor activity"/>
    <property type="evidence" value="ECO:0007669"/>
    <property type="project" value="InterPro"/>
</dbReference>
<dbReference type="InterPro" id="IPR036390">
    <property type="entry name" value="WH_DNA-bd_sf"/>
</dbReference>
<dbReference type="Gene3D" id="3.40.190.290">
    <property type="match status" value="1"/>
</dbReference>
<dbReference type="OrthoDB" id="119203at2"/>
<evidence type="ECO:0000256" key="2">
    <source>
        <dbReference type="ARBA" id="ARBA00023015"/>
    </source>
</evidence>
<dbReference type="PRINTS" id="PR00039">
    <property type="entry name" value="HTHLYSR"/>
</dbReference>
<evidence type="ECO:0000256" key="4">
    <source>
        <dbReference type="ARBA" id="ARBA00023163"/>
    </source>
</evidence>
<dbReference type="SUPFAM" id="SSF46785">
    <property type="entry name" value="Winged helix' DNA-binding domain"/>
    <property type="match status" value="1"/>
</dbReference>
<gene>
    <name evidence="6" type="ORF">BR63_14055</name>
</gene>
<evidence type="ECO:0000313" key="6">
    <source>
        <dbReference type="EMBL" id="QNB47315.1"/>
    </source>
</evidence>
<keyword evidence="3" id="KW-0238">DNA-binding</keyword>
<evidence type="ECO:0000313" key="7">
    <source>
        <dbReference type="Proteomes" id="UP000515847"/>
    </source>
</evidence>
<keyword evidence="7" id="KW-1185">Reference proteome</keyword>
<evidence type="ECO:0000256" key="3">
    <source>
        <dbReference type="ARBA" id="ARBA00023125"/>
    </source>
</evidence>
<keyword evidence="4" id="KW-0804">Transcription</keyword>
<comment type="similarity">
    <text evidence="1">Belongs to the LysR transcriptional regulatory family.</text>
</comment>
<dbReference type="InterPro" id="IPR036388">
    <property type="entry name" value="WH-like_DNA-bd_sf"/>
</dbReference>
<dbReference type="FunFam" id="1.10.10.10:FF:000001">
    <property type="entry name" value="LysR family transcriptional regulator"/>
    <property type="match status" value="1"/>
</dbReference>
<dbReference type="InterPro" id="IPR005119">
    <property type="entry name" value="LysR_subst-bd"/>
</dbReference>
<accession>A0A7G6E5G1</accession>
<dbReference type="GO" id="GO:0000976">
    <property type="term" value="F:transcription cis-regulatory region binding"/>
    <property type="evidence" value="ECO:0007669"/>
    <property type="project" value="TreeGrafter"/>
</dbReference>
<evidence type="ECO:0000256" key="1">
    <source>
        <dbReference type="ARBA" id="ARBA00009437"/>
    </source>
</evidence>
<dbReference type="CDD" id="cd05466">
    <property type="entry name" value="PBP2_LTTR_substrate"/>
    <property type="match status" value="1"/>
</dbReference>
<dbReference type="Pfam" id="PF00126">
    <property type="entry name" value="HTH_1"/>
    <property type="match status" value="1"/>
</dbReference>
<dbReference type="KEGG" id="tfr:BR63_14055"/>
<sequence length="306" mass="34734">MDTRLLKTFLLVAQLQNITQAAEKLNFSQPTITAQIQNLEEIFGVLLFERQGKKLIITEAGNELYKYAEHMLAIYNEAQMALASYRKKSAALTLGVSTHIINYLLPPILKKYQSRVPDGSVCVRLFMSTKETLNGLLENQFYIGLVHDKISHEQFEQFKITTEEVIWAGHHDLLAKHKSSNCISDYPFINYTTDTVFRSKFNNLFKEVGCNSTIEYSDTQAVKQAVLNGLGISILPFSLIKEEIADGTLVQITNTPPLFLDIYVLFKRNAVFSPSIYKFLEILSELPTADSKLKAFIDSKKFKKSN</sequence>
<dbReference type="AlphaFoldDB" id="A0A7G6E5G1"/>
<evidence type="ECO:0000259" key="5">
    <source>
        <dbReference type="PROSITE" id="PS50931"/>
    </source>
</evidence>
<protein>
    <submittedName>
        <fullName evidence="6">LysR family transcriptional regulator</fullName>
    </submittedName>
</protein>
<dbReference type="SUPFAM" id="SSF53850">
    <property type="entry name" value="Periplasmic binding protein-like II"/>
    <property type="match status" value="1"/>
</dbReference>
<feature type="domain" description="HTH lysR-type" evidence="5">
    <location>
        <begin position="1"/>
        <end position="58"/>
    </location>
</feature>
<reference evidence="6 7" key="1">
    <citation type="journal article" date="2019" name="Front. Microbiol.">
        <title>Thermoanaerosceptrum fracticalcis gen. nov. sp. nov., a Novel Fumarate-Fermenting Microorganism From a Deep Fractured Carbonate Aquifer of the US Great Basin.</title>
        <authorList>
            <person name="Hamilton-Brehm S.D."/>
            <person name="Stewart L.E."/>
            <person name="Zavarin M."/>
            <person name="Caldwell M."/>
            <person name="Lawson P.A."/>
            <person name="Onstott T.C."/>
            <person name="Grzymski J."/>
            <person name="Neveux I."/>
            <person name="Lollar B.S."/>
            <person name="Russell C.E."/>
            <person name="Moser D.P."/>
        </authorList>
    </citation>
    <scope>NUCLEOTIDE SEQUENCE [LARGE SCALE GENOMIC DNA]</scope>
    <source>
        <strain evidence="6 7">DRI-13</strain>
    </source>
</reference>
<name>A0A7G6E5G1_THEFR</name>
<dbReference type="Pfam" id="PF03466">
    <property type="entry name" value="LysR_substrate"/>
    <property type="match status" value="1"/>
</dbReference>